<evidence type="ECO:0000313" key="2">
    <source>
        <dbReference type="EMBL" id="MBM3276077.1"/>
    </source>
</evidence>
<accession>A0A938BKA4</accession>
<comment type="caution">
    <text evidence="2">The sequence shown here is derived from an EMBL/GenBank/DDBJ whole genome shotgun (WGS) entry which is preliminary data.</text>
</comment>
<proteinExistence type="predicted"/>
<evidence type="ECO:0000256" key="1">
    <source>
        <dbReference type="SAM" id="SignalP"/>
    </source>
</evidence>
<feature type="chain" id="PRO_5036906823" evidence="1">
    <location>
        <begin position="25"/>
        <end position="101"/>
    </location>
</feature>
<keyword evidence="1" id="KW-0732">Signal</keyword>
<evidence type="ECO:0000313" key="3">
    <source>
        <dbReference type="Proteomes" id="UP000703893"/>
    </source>
</evidence>
<name>A0A938BKA4_9BACT</name>
<feature type="signal peptide" evidence="1">
    <location>
        <begin position="1"/>
        <end position="24"/>
    </location>
</feature>
<reference evidence="2 3" key="1">
    <citation type="submission" date="2019-03" db="EMBL/GenBank/DDBJ databases">
        <title>Lake Tanganyika Metagenome-Assembled Genomes (MAGs).</title>
        <authorList>
            <person name="Tran P."/>
        </authorList>
    </citation>
    <scope>NUCLEOTIDE SEQUENCE [LARGE SCALE GENOMIC DNA]</scope>
    <source>
        <strain evidence="2">K_DeepCast_65m_m2_236</strain>
    </source>
</reference>
<protein>
    <submittedName>
        <fullName evidence="2">Uncharacterized protein</fullName>
    </submittedName>
</protein>
<gene>
    <name evidence="2" type="ORF">FJZ00_13070</name>
</gene>
<feature type="non-terminal residue" evidence="2">
    <location>
        <position position="101"/>
    </location>
</feature>
<dbReference type="Proteomes" id="UP000703893">
    <property type="component" value="Unassembled WGS sequence"/>
</dbReference>
<dbReference type="EMBL" id="VGJX01000849">
    <property type="protein sequence ID" value="MBM3276077.1"/>
    <property type="molecule type" value="Genomic_DNA"/>
</dbReference>
<organism evidence="2 3">
    <name type="scientific">Candidatus Tanganyikabacteria bacterium</name>
    <dbReference type="NCBI Taxonomy" id="2961651"/>
    <lineage>
        <taxon>Bacteria</taxon>
        <taxon>Bacillati</taxon>
        <taxon>Candidatus Sericytochromatia</taxon>
        <taxon>Candidatus Tanganyikabacteria</taxon>
    </lineage>
</organism>
<dbReference type="AlphaFoldDB" id="A0A938BKA4"/>
<sequence>MINVWRGGLAATMLVSAVAVPALAESRRVWKDPGGIRHLEIKTQNTTRRTTGTRTGYETTAETFTYWNVLDAVNIVVACSGLSGSDNDKFALVDAIKGGST</sequence>